<dbReference type="InterPro" id="IPR001130">
    <property type="entry name" value="TatD-like"/>
</dbReference>
<dbReference type="PANTHER" id="PTHR46124">
    <property type="entry name" value="D-AMINOACYL-TRNA DEACYLASE"/>
    <property type="match status" value="1"/>
</dbReference>
<dbReference type="GO" id="GO:0016787">
    <property type="term" value="F:hydrolase activity"/>
    <property type="evidence" value="ECO:0007669"/>
    <property type="project" value="UniProtKB-KW"/>
</dbReference>
<dbReference type="InterPro" id="IPR015991">
    <property type="entry name" value="TatD/YcfH-like"/>
</dbReference>
<dbReference type="SUPFAM" id="SSF51556">
    <property type="entry name" value="Metallo-dependent hydrolases"/>
    <property type="match status" value="1"/>
</dbReference>
<evidence type="ECO:0000313" key="4">
    <source>
        <dbReference type="Proteomes" id="UP000830167"/>
    </source>
</evidence>
<name>A0ABY4CMT3_9BACL</name>
<keyword evidence="4" id="KW-1185">Reference proteome</keyword>
<organism evidence="3 4">
    <name type="scientific">Fodinisporobacter ferrooxydans</name>
    <dbReference type="NCBI Taxonomy" id="2901836"/>
    <lineage>
        <taxon>Bacteria</taxon>
        <taxon>Bacillati</taxon>
        <taxon>Bacillota</taxon>
        <taxon>Bacilli</taxon>
        <taxon>Bacillales</taxon>
        <taxon>Alicyclobacillaceae</taxon>
        <taxon>Fodinisporobacter</taxon>
    </lineage>
</organism>
<reference evidence="3" key="1">
    <citation type="submission" date="2021-12" db="EMBL/GenBank/DDBJ databases">
        <title>Alicyclobacillaceae gen. nov., sp. nov., isolated from chalcocite enrichment system.</title>
        <authorList>
            <person name="Jiang Z."/>
        </authorList>
    </citation>
    <scope>NUCLEOTIDE SEQUENCE</scope>
    <source>
        <strain evidence="3">MYW30-H2</strain>
    </source>
</reference>
<evidence type="ECO:0000256" key="2">
    <source>
        <dbReference type="ARBA" id="ARBA00022801"/>
    </source>
</evidence>
<keyword evidence="2 3" id="KW-0378">Hydrolase</keyword>
<evidence type="ECO:0000313" key="3">
    <source>
        <dbReference type="EMBL" id="UOF91797.1"/>
    </source>
</evidence>
<dbReference type="RefSeq" id="WP_347438486.1">
    <property type="nucleotide sequence ID" value="NZ_CP089291.1"/>
</dbReference>
<dbReference type="PIRSF" id="PIRSF005902">
    <property type="entry name" value="DNase_TatD"/>
    <property type="match status" value="1"/>
</dbReference>
<dbReference type="Pfam" id="PF01026">
    <property type="entry name" value="TatD_DNase"/>
    <property type="match status" value="1"/>
</dbReference>
<dbReference type="PROSITE" id="PS01091">
    <property type="entry name" value="TATD_3"/>
    <property type="match status" value="1"/>
</dbReference>
<accession>A0ABY4CMT3</accession>
<dbReference type="Proteomes" id="UP000830167">
    <property type="component" value="Chromosome"/>
</dbReference>
<dbReference type="EMBL" id="CP089291">
    <property type="protein sequence ID" value="UOF91797.1"/>
    <property type="molecule type" value="Genomic_DNA"/>
</dbReference>
<sequence length="259" mass="29456">MIRLFDTHCHLNDPKFQDDLAAVLEHAASQGVSFVVVPGYDYDSCLRAMELAQTHSMLYAAVGFHPHDAKDVTERYFSELEQWVKDPKVVAIGEIGLDYYYDNSPREVQQQVFRRQIQFAKACRLPIIIHDRDAHGDIVTVLKEEKAEDIGGIMHCFSGSLEMAKECIHMNFYISFGGPVTFKNAKRPREVAAHIPIERLLIETDAPWLTPEPYRGKRNEPAHVRFVAEKISEIRGMTLEQIAEITTANAGRLFAKIVE</sequence>
<dbReference type="InterPro" id="IPR032466">
    <property type="entry name" value="Metal_Hydrolase"/>
</dbReference>
<dbReference type="CDD" id="cd01310">
    <property type="entry name" value="TatD_DNAse"/>
    <property type="match status" value="1"/>
</dbReference>
<dbReference type="InterPro" id="IPR018228">
    <property type="entry name" value="DNase_TatD-rel_CS"/>
</dbReference>
<protein>
    <submittedName>
        <fullName evidence="3">TatD family hydrolase</fullName>
    </submittedName>
</protein>
<keyword evidence="1" id="KW-0479">Metal-binding</keyword>
<evidence type="ECO:0000256" key="1">
    <source>
        <dbReference type="ARBA" id="ARBA00022723"/>
    </source>
</evidence>
<dbReference type="NCBIfam" id="TIGR00010">
    <property type="entry name" value="YchF/TatD family DNA exonuclease"/>
    <property type="match status" value="1"/>
</dbReference>
<proteinExistence type="predicted"/>
<gene>
    <name evidence="3" type="ORF">LSG31_06030</name>
</gene>
<dbReference type="Gene3D" id="3.20.20.140">
    <property type="entry name" value="Metal-dependent hydrolases"/>
    <property type="match status" value="1"/>
</dbReference>
<dbReference type="PROSITE" id="PS01137">
    <property type="entry name" value="TATD_1"/>
    <property type="match status" value="1"/>
</dbReference>
<dbReference type="PANTHER" id="PTHR46124:SF2">
    <property type="entry name" value="D-AMINOACYL-TRNA DEACYLASE"/>
    <property type="match status" value="1"/>
</dbReference>